<dbReference type="InterPro" id="IPR050266">
    <property type="entry name" value="AB_hydrolase_sf"/>
</dbReference>
<keyword evidence="3" id="KW-1185">Reference proteome</keyword>
<dbReference type="GO" id="GO:0016787">
    <property type="term" value="F:hydrolase activity"/>
    <property type="evidence" value="ECO:0007669"/>
    <property type="project" value="UniProtKB-KW"/>
</dbReference>
<reference evidence="2" key="1">
    <citation type="submission" date="2017-08" db="EMBL/GenBank/DDBJ databases">
        <title>Microbulbifer marisrubri sp. nov., a halophilic alphaproteobacterium isolated from marine sediment of the Yellow Sea, China.</title>
        <authorList>
            <person name="Zhang G."/>
            <person name="Xiong Q."/>
        </authorList>
    </citation>
    <scope>NUCLEOTIDE SEQUENCE [LARGE SCALE GENOMIC DNA]</scope>
    <source>
        <strain evidence="2">WRN-8</strain>
    </source>
</reference>
<evidence type="ECO:0000313" key="2">
    <source>
        <dbReference type="EMBL" id="PCO06573.1"/>
    </source>
</evidence>
<evidence type="ECO:0000313" key="3">
    <source>
        <dbReference type="Proteomes" id="UP000218427"/>
    </source>
</evidence>
<dbReference type="Pfam" id="PF12697">
    <property type="entry name" value="Abhydrolase_6"/>
    <property type="match status" value="1"/>
</dbReference>
<comment type="caution">
    <text evidence="2">The sequence shown here is derived from an EMBL/GenBank/DDBJ whole genome shotgun (WGS) entry which is preliminary data.</text>
</comment>
<dbReference type="InterPro" id="IPR000073">
    <property type="entry name" value="AB_hydrolase_1"/>
</dbReference>
<sequence>MIGTNSGKKIMNECIRSTFAGRPGGGLPVVLLPGTLCDGRMWRYQRAALGQLAPVLVGSMTGADSMRALARDLLAELPPRFALAGFSMGGMVALEVLRQAPERIAGLALLDTNYWEDLPERAAAREVQVAGALSGGLARLVREQLLPNYFAAANRDNPALAQEVVDMAEAVGELAFARQARALGTRSESLGLLGGFARPALVLCGEEDVLCPPPAHEAMAEALPSAELVVVPDAAHMAPMEQPQVVADALCRWLEQVLQSEVAS</sequence>
<gene>
    <name evidence="2" type="ORF">AWR36_001955</name>
</gene>
<proteinExistence type="predicted"/>
<dbReference type="InterPro" id="IPR029058">
    <property type="entry name" value="AB_hydrolase_fold"/>
</dbReference>
<accession>A0ABX4I472</accession>
<feature type="domain" description="AB hydrolase-1" evidence="1">
    <location>
        <begin position="29"/>
        <end position="249"/>
    </location>
</feature>
<protein>
    <submittedName>
        <fullName evidence="2">Alpha/beta hydrolase</fullName>
    </submittedName>
</protein>
<name>A0ABX4I472_9GAMM</name>
<dbReference type="Proteomes" id="UP000218427">
    <property type="component" value="Unassembled WGS sequence"/>
</dbReference>
<dbReference type="PRINTS" id="PR00111">
    <property type="entry name" value="ABHYDROLASE"/>
</dbReference>
<keyword evidence="2" id="KW-0378">Hydrolase</keyword>
<dbReference type="SUPFAM" id="SSF53474">
    <property type="entry name" value="alpha/beta-Hydrolases"/>
    <property type="match status" value="1"/>
</dbReference>
<dbReference type="PANTHER" id="PTHR43798">
    <property type="entry name" value="MONOACYLGLYCEROL LIPASE"/>
    <property type="match status" value="1"/>
</dbReference>
<dbReference type="Gene3D" id="3.40.50.1820">
    <property type="entry name" value="alpha/beta hydrolase"/>
    <property type="match status" value="1"/>
</dbReference>
<evidence type="ECO:0000259" key="1">
    <source>
        <dbReference type="Pfam" id="PF12697"/>
    </source>
</evidence>
<dbReference type="EMBL" id="LRFG02000001">
    <property type="protein sequence ID" value="PCO06573.1"/>
    <property type="molecule type" value="Genomic_DNA"/>
</dbReference>
<organism evidence="2 3">
    <name type="scientific">Microbulbifer flavimaris</name>
    <dbReference type="NCBI Taxonomy" id="1781068"/>
    <lineage>
        <taxon>Bacteria</taxon>
        <taxon>Pseudomonadati</taxon>
        <taxon>Pseudomonadota</taxon>
        <taxon>Gammaproteobacteria</taxon>
        <taxon>Cellvibrionales</taxon>
        <taxon>Microbulbiferaceae</taxon>
        <taxon>Microbulbifer</taxon>
    </lineage>
</organism>
<dbReference type="PANTHER" id="PTHR43798:SF29">
    <property type="entry name" value="AB HYDROLASE-1 DOMAIN-CONTAINING PROTEIN"/>
    <property type="match status" value="1"/>
</dbReference>